<gene>
    <name evidence="1" type="ORF">L201_006340</name>
</gene>
<keyword evidence="2" id="KW-1185">Reference proteome</keyword>
<dbReference type="EMBL" id="CP144105">
    <property type="protein sequence ID" value="WWC91396.1"/>
    <property type="molecule type" value="Genomic_DNA"/>
</dbReference>
<protein>
    <submittedName>
        <fullName evidence="1">Uncharacterized protein</fullName>
    </submittedName>
</protein>
<dbReference type="Proteomes" id="UP001355207">
    <property type="component" value="Chromosome 8"/>
</dbReference>
<dbReference type="AlphaFoldDB" id="A0AAX4K0Z0"/>
<evidence type="ECO:0000313" key="1">
    <source>
        <dbReference type="EMBL" id="WWC91396.1"/>
    </source>
</evidence>
<name>A0AAX4K0Z0_9TREE</name>
<reference evidence="1 2" key="1">
    <citation type="submission" date="2024-01" db="EMBL/GenBank/DDBJ databases">
        <title>Comparative genomics of Cryptococcus and Kwoniella reveals pathogenesis evolution and contrasting modes of karyotype evolution via chromosome fusion or intercentromeric recombination.</title>
        <authorList>
            <person name="Coelho M.A."/>
            <person name="David-Palma M."/>
            <person name="Shea T."/>
            <person name="Bowers K."/>
            <person name="McGinley-Smith S."/>
            <person name="Mohammad A.W."/>
            <person name="Gnirke A."/>
            <person name="Yurkov A.M."/>
            <person name="Nowrousian M."/>
            <person name="Sun S."/>
            <person name="Cuomo C.A."/>
            <person name="Heitman J."/>
        </authorList>
    </citation>
    <scope>NUCLEOTIDE SEQUENCE [LARGE SCALE GENOMIC DNA]</scope>
    <source>
        <strain evidence="1 2">CBS 6074</strain>
    </source>
</reference>
<evidence type="ECO:0000313" key="2">
    <source>
        <dbReference type="Proteomes" id="UP001355207"/>
    </source>
</evidence>
<sequence>MSENLESRSAHWSSAWREEASEMSQDFTAVNIQTGLDDPYHSQMEGKPDTYKPGFVLVSEHEPSQIDFMPFVIIKDDYEGACKYASEHNDNNNTTHAEAFETFGSVRQVYSKAMEDAVNRLIHSDIGEQNLQAHFEFREFMNNQAQADGSLNGREAQFLSEIKEFLDNQVQANGALHGRDPQLWSEIEEFINSQEQADGSLQKRDVNNVIISSAENEEYDEDGVRNVYSVSQFGGNRRYQESKP</sequence>
<dbReference type="GeneID" id="91097009"/>
<dbReference type="RefSeq" id="XP_066078158.1">
    <property type="nucleotide sequence ID" value="XM_066222061.1"/>
</dbReference>
<organism evidence="1 2">
    <name type="scientific">Kwoniella dendrophila CBS 6074</name>
    <dbReference type="NCBI Taxonomy" id="1295534"/>
    <lineage>
        <taxon>Eukaryota</taxon>
        <taxon>Fungi</taxon>
        <taxon>Dikarya</taxon>
        <taxon>Basidiomycota</taxon>
        <taxon>Agaricomycotina</taxon>
        <taxon>Tremellomycetes</taxon>
        <taxon>Tremellales</taxon>
        <taxon>Cryptococcaceae</taxon>
        <taxon>Kwoniella</taxon>
    </lineage>
</organism>
<proteinExistence type="predicted"/>
<accession>A0AAX4K0Z0</accession>